<dbReference type="OrthoDB" id="4464809at2"/>
<dbReference type="RefSeq" id="WP_146354925.1">
    <property type="nucleotide sequence ID" value="NZ_VOIR01000011.1"/>
</dbReference>
<dbReference type="AlphaFoldDB" id="A0A5M8QP21"/>
<organism evidence="1 2">
    <name type="scientific">Agrococcus sediminis</name>
    <dbReference type="NCBI Taxonomy" id="2599924"/>
    <lineage>
        <taxon>Bacteria</taxon>
        <taxon>Bacillati</taxon>
        <taxon>Actinomycetota</taxon>
        <taxon>Actinomycetes</taxon>
        <taxon>Micrococcales</taxon>
        <taxon>Microbacteriaceae</taxon>
        <taxon>Agrococcus</taxon>
    </lineage>
</organism>
<reference evidence="1 2" key="1">
    <citation type="submission" date="2019-08" db="EMBL/GenBank/DDBJ databases">
        <title>Agrococcus lahaulensis sp. nov., isolated from a cold desert of the Indian Himalayas.</title>
        <authorList>
            <person name="Qu J.H."/>
        </authorList>
    </citation>
    <scope>NUCLEOTIDE SEQUENCE [LARGE SCALE GENOMIC DNA]</scope>
    <source>
        <strain evidence="1 2">NS18</strain>
    </source>
</reference>
<evidence type="ECO:0000313" key="1">
    <source>
        <dbReference type="EMBL" id="KAA6436293.1"/>
    </source>
</evidence>
<proteinExistence type="predicted"/>
<dbReference type="EMBL" id="VOIR01000011">
    <property type="protein sequence ID" value="KAA6436293.1"/>
    <property type="molecule type" value="Genomic_DNA"/>
</dbReference>
<evidence type="ECO:0000313" key="2">
    <source>
        <dbReference type="Proteomes" id="UP000323221"/>
    </source>
</evidence>
<gene>
    <name evidence="1" type="ORF">FQ330_02465</name>
</gene>
<sequence length="305" mass="34093">MANYWLLLSASGTGKYAGHTGYADEVASTYQWDETVAHATSVAVGDVVLIRDGEGLLGISVIDSISEWHDYKLTLRCPVCNTPKLTFRTRKVPRYRCTRPSCRSEFEEPVTGTPIVRKFASEHGAGWLPLPGLMDRAELQKLCVARLSIQSMRPLVPERVEHALGGFVEQMFRLHGGKVQDTALRRSARVRTAPAEERQRLLDRFGSTCLFVGTSPRATLDAAALSRFDAAGESKSKDFALLRRDVRSLLDLGQLTVEPECDRIVVRGEARDFRPYIELDGAPLQLPLSSGQREWFGQHWRLHSV</sequence>
<dbReference type="Proteomes" id="UP000323221">
    <property type="component" value="Unassembled WGS sequence"/>
</dbReference>
<comment type="caution">
    <text evidence="1">The sequence shown here is derived from an EMBL/GenBank/DDBJ whole genome shotgun (WGS) entry which is preliminary data.</text>
</comment>
<accession>A0A5M8QP21</accession>
<protein>
    <submittedName>
        <fullName evidence="1">Uncharacterized protein</fullName>
    </submittedName>
</protein>
<keyword evidence="2" id="KW-1185">Reference proteome</keyword>
<name>A0A5M8QP21_9MICO</name>